<evidence type="ECO:0000313" key="2">
    <source>
        <dbReference type="Proteomes" id="UP001305421"/>
    </source>
</evidence>
<accession>A0ABY9YCV8</accession>
<keyword evidence="2" id="KW-1185">Reference proteome</keyword>
<dbReference type="Proteomes" id="UP001305421">
    <property type="component" value="Chromosome"/>
</dbReference>
<proteinExistence type="predicted"/>
<sequence length="243" mass="26828">MPVATVPDVLSPLLCQRLAHSWPPEHHAGVFRELGFLLETVRNLPPVTLTPPPVAPNNPWAMAQVYQRLVLPKHGSPFGPLTSDEDRAVRAVHYLYEVQVAPPLEDTAMAVPLRPQSAIHARVLNEVRREFSLLPFPKPDEGWERAVHDVAARLMEKSIRMGVQPTEVVVVGAREMPPRPGRHMGGVSLHLAGWNGAAPPPEHTAETANPNVWDPNNPLGNEPNLLRAPLQLDWIGIRSLPAR</sequence>
<reference evidence="1 2" key="1">
    <citation type="submission" date="2022-12" db="EMBL/GenBank/DDBJ databases">
        <title>Two new species, Stenotrophomonas aracearum and Stenotrophomonas oahuensis, isolated from Anthurium (Araceae family) in Hawaii.</title>
        <authorList>
            <person name="Chunag S.C."/>
            <person name="Dobhal S."/>
            <person name="Alvarez A."/>
            <person name="Arif M."/>
        </authorList>
    </citation>
    <scope>NUCLEOTIDE SEQUENCE [LARGE SCALE GENOMIC DNA]</scope>
    <source>
        <strain evidence="1 2">A5588</strain>
    </source>
</reference>
<dbReference type="EMBL" id="CP115543">
    <property type="protein sequence ID" value="WNH48700.1"/>
    <property type="molecule type" value="Genomic_DNA"/>
</dbReference>
<gene>
    <name evidence="1" type="ORF">PDM28_18915</name>
</gene>
<evidence type="ECO:0000313" key="1">
    <source>
        <dbReference type="EMBL" id="WNH48700.1"/>
    </source>
</evidence>
<dbReference type="RefSeq" id="WP_311183239.1">
    <property type="nucleotide sequence ID" value="NZ_CP115543.1"/>
</dbReference>
<protein>
    <submittedName>
        <fullName evidence="1">Uncharacterized protein</fullName>
    </submittedName>
</protein>
<organism evidence="1 2">
    <name type="scientific">Stenotrophomonas aracearum</name>
    <dbReference type="NCBI Taxonomy" id="3003272"/>
    <lineage>
        <taxon>Bacteria</taxon>
        <taxon>Pseudomonadati</taxon>
        <taxon>Pseudomonadota</taxon>
        <taxon>Gammaproteobacteria</taxon>
        <taxon>Lysobacterales</taxon>
        <taxon>Lysobacteraceae</taxon>
        <taxon>Stenotrophomonas</taxon>
    </lineage>
</organism>
<name>A0ABY9YCV8_9GAMM</name>